<gene>
    <name evidence="3" type="ORF">GTHE00462_LOCUS30994</name>
</gene>
<feature type="signal peptide" evidence="2">
    <location>
        <begin position="1"/>
        <end position="17"/>
    </location>
</feature>
<accession>A0A7S4USX2</accession>
<keyword evidence="1" id="KW-0472">Membrane</keyword>
<keyword evidence="2" id="KW-0732">Signal</keyword>
<evidence type="ECO:0000313" key="3">
    <source>
        <dbReference type="EMBL" id="CAE2327318.1"/>
    </source>
</evidence>
<protein>
    <submittedName>
        <fullName evidence="3">Uncharacterized protein</fullName>
    </submittedName>
</protein>
<keyword evidence="1" id="KW-1133">Transmembrane helix</keyword>
<evidence type="ECO:0000256" key="2">
    <source>
        <dbReference type="SAM" id="SignalP"/>
    </source>
</evidence>
<reference evidence="3" key="1">
    <citation type="submission" date="2021-01" db="EMBL/GenBank/DDBJ databases">
        <authorList>
            <person name="Corre E."/>
            <person name="Pelletier E."/>
            <person name="Niang G."/>
            <person name="Scheremetjew M."/>
            <person name="Finn R."/>
            <person name="Kale V."/>
            <person name="Holt S."/>
            <person name="Cochrane G."/>
            <person name="Meng A."/>
            <person name="Brown T."/>
            <person name="Cohen L."/>
        </authorList>
    </citation>
    <scope>NUCLEOTIDE SEQUENCE</scope>
    <source>
        <strain evidence="3">CCMP 2712</strain>
    </source>
</reference>
<sequence>MIAKFLILFLGVLCVEALPANVGQLTRRQAGPARAFLLHQKHQKHQKQCCSVVGALRLRGGVREVGRSDIPLVFKFFVYLCGTAWAYGCFEGLLVVFNVARQPGGLGFLEERSSHGLLGIMAFVAFSFTLFVMQIMKLYYVLMAASLSSIRRTLLFQSLFDALFVYLCTRSKPSYFHLSWRDSIIALEAVTMFWLLVSNWLQRPWRGAGHRLQERREEDGKSARR</sequence>
<feature type="transmembrane region" description="Helical" evidence="1">
    <location>
        <begin position="183"/>
        <end position="201"/>
    </location>
</feature>
<organism evidence="3">
    <name type="scientific">Guillardia theta</name>
    <name type="common">Cryptophyte</name>
    <name type="synonym">Cryptomonas phi</name>
    <dbReference type="NCBI Taxonomy" id="55529"/>
    <lineage>
        <taxon>Eukaryota</taxon>
        <taxon>Cryptophyceae</taxon>
        <taxon>Pyrenomonadales</taxon>
        <taxon>Geminigeraceae</taxon>
        <taxon>Guillardia</taxon>
    </lineage>
</organism>
<keyword evidence="1" id="KW-0812">Transmembrane</keyword>
<dbReference type="AlphaFoldDB" id="A0A7S4USX2"/>
<feature type="transmembrane region" description="Helical" evidence="1">
    <location>
        <begin position="117"/>
        <end position="142"/>
    </location>
</feature>
<feature type="transmembrane region" description="Helical" evidence="1">
    <location>
        <begin position="76"/>
        <end position="97"/>
    </location>
</feature>
<name>A0A7S4USX2_GUITH</name>
<feature type="chain" id="PRO_5031146487" evidence="2">
    <location>
        <begin position="18"/>
        <end position="225"/>
    </location>
</feature>
<evidence type="ECO:0000256" key="1">
    <source>
        <dbReference type="SAM" id="Phobius"/>
    </source>
</evidence>
<proteinExistence type="predicted"/>
<dbReference type="EMBL" id="HBKN01039617">
    <property type="protein sequence ID" value="CAE2327318.1"/>
    <property type="molecule type" value="Transcribed_RNA"/>
</dbReference>